<dbReference type="Pfam" id="PF14765">
    <property type="entry name" value="PS-DH"/>
    <property type="match status" value="1"/>
</dbReference>
<dbReference type="Pfam" id="PF22621">
    <property type="entry name" value="CurL-like_PKS_C"/>
    <property type="match status" value="1"/>
</dbReference>
<gene>
    <name evidence="10" type="ORF">V466_25610</name>
</gene>
<keyword evidence="5" id="KW-0808">Transferase</keyword>
<dbReference type="InterPro" id="IPR036736">
    <property type="entry name" value="ACP-like_sf"/>
</dbReference>
<dbReference type="SMART" id="SM00827">
    <property type="entry name" value="PKS_AT"/>
    <property type="match status" value="1"/>
</dbReference>
<dbReference type="InterPro" id="IPR016039">
    <property type="entry name" value="Thiolase-like"/>
</dbReference>
<evidence type="ECO:0000256" key="5">
    <source>
        <dbReference type="ARBA" id="ARBA00022679"/>
    </source>
</evidence>
<dbReference type="SUPFAM" id="SSF51735">
    <property type="entry name" value="NAD(P)-binding Rossmann-fold domains"/>
    <property type="match status" value="2"/>
</dbReference>
<dbReference type="Gene3D" id="3.10.129.110">
    <property type="entry name" value="Polyketide synthase dehydratase"/>
    <property type="match status" value="1"/>
</dbReference>
<dbReference type="Gene3D" id="3.40.47.10">
    <property type="match status" value="1"/>
</dbReference>
<dbReference type="Pfam" id="PF00550">
    <property type="entry name" value="PP-binding"/>
    <property type="match status" value="1"/>
</dbReference>
<sequence>MNTFDGPIGLRDAKVAIIGASCRFPGGSDSPEAFFDNLLKGVTCVGQVPEDRWSSDKFFNERDVAGKTYVNQGHFLEGYDYKSFDADFFGLSPREVEFIDPQQRLLLELAWEALDNAGLDIEALAGSSTGVFVGGFTVDHLLNQLGAGAREAIGTHSAAGATLTMLSNRISYAFDFYGPSLSIDTACSSSLVAFAQGVTAILTAQCDVALVGGANFILRPEYMVAMSKGRFLAKDGRSKSFDARADGYGRGEGGGVVVLKAYEAALRDGDQILAVVDGAGVNQDGRTSGITVPNPEAQRALMFRVLAESGWAAAEIDYIEAHGTGTPVGDPLETRAIADVYGQGGQCVVGSVKANIGHLEAAAGIASIIKSTMMLRHNQVPPVAGLEEINPSIPTEVFLPREPLILNRGETPRKVAINSFGYGGTNAHVILSLPDVEPARFTVEPSDASMLLLPLSARDPKALRARAEQFADLLETSDGAALEDILFTAGARRTHLTHRLAVWGDSRQELAAALRGMSADAETFAGIEGSRPYNGDSRIAFVYTGMGPQWWGMGRELLRENRVFRDTLEETDALFTRIAGFSILAEMTRDEPDSRIKRTEFAQPANLMIQIGLTIALRAEGISADAVVGHSVGEVASAWASGMLSLEDALLVSRERSRIQGKTAGSGGMLALGLSVEDAAEVIRPHGDLVSLAAVNSPRSVTVAGDRAALEAIRAEAESRMVFARVLDVEVPYHSPLMEALKPELREKLAGLKPVLPGIPLYSTVTGAAIEDGTNARRYDAEYWCDNVRQPVYFANAIGAMLDDGYRLFVEVGPHPVLRRSIEEICADRNVETRIASTLVMNKPETPALRRSVGEIYVSGGQINWASRTATGLQCTLPSYPWQRLPLWREAVNQARDRLEGQSAPLIAKYGGADLNLRRLNYLFDHVVDGAPIMPAAGYLEAMCEEARSRWPDAPGLSLRDIHIERALVLDHERSLRLDVRFDPTGHRAELYSRDEGSAAEPVLHASASIHPAGAHPSSSHAPTLADTSAMEEVAPAKLYADLYALALQYGPAFQPITALRRDLDRGLAEAELTRPQVAGEAVDAYVLHPALLDGCFQTALALIDASEGAYLPVSLASLEVYAPMPESIRCKTVIISRSVSQIVCDFELTDRDGHPIARLKGLICRSLLGRGKVDHFPAGDYQRVWVPQAEEASAVAIGDRLLIVAQPGDVLADAIEQCALQHAVAYDRCTWTEVPDSPALDQAKRVAGFAPTGLGSDEDVTGAHLLGEMLLAIQAMATQDRPLPLRIVTRNAHLVTDGDRVVPAHTAVAGFVRVIRNELALLDAATIDIDDRTALERAETVFAQLLAKQHIDEIALRHGTCYAAQLVASAILQAPETAQIRPSDDVAVELTRLGPAYSASLLRQPTLPDDGYEVRVERFGLQLGADLDPVGMIGVVTRAGTATTRFAMGDRVAGIVPHRLVSRLIVREAEAVLEAVGNRASTSSLAPIVARAALLANLADLSAGRALIVDGIVGDALSSQLASRGVLVVRVAADLSDWGDAGDKGCFDLIAGPMADWSRLFGFSALAPGGRLVDLAKNPSPFAVPGHCGRLVRLHDDLPSLVKDLAYRVELASVLNGTAPDYPTAARIGCSELLDPETLAAIGPDWVELDLREDDRSIAVEAADMPAMDHEGTYLVTGGFSGLGRAVALWLAGNGAGRIVLIGRRGLETSGAPELLDRVRELGARAEAYAIDVADADTMMALLHDLHQPNAPLLGIYHAAGVIDDQLVRELTPAQIAQVMRPKANGAWNLHQATSALGIELQQFVLFSSIANLVGNSRQANYCAANGFLDGLAHLRQSLGMPALSVNFGAIAGTGMLASDDRIGQHLTQIGLAPLDVDVALRGLGRALARRTTQVAVAEKIAWEKWATYEDVGGASPAFIALVEESRATLTGDASLVQQLHTALAGVEDAAAHEILCSLIAEVVASGLKTRADRLKPEMTFDSFGVDSLMTTEIRIQLDNTLGVNYSVVELLGSTTISYLADKALLQIHGGVAGLELAAE</sequence>
<comment type="caution">
    <text evidence="10">The sequence shown here is derived from an EMBL/GenBank/DDBJ whole genome shotgun (WGS) entry which is preliminary data.</text>
</comment>
<dbReference type="PROSITE" id="PS00606">
    <property type="entry name" value="KS3_1"/>
    <property type="match status" value="1"/>
</dbReference>
<dbReference type="PROSITE" id="PS50075">
    <property type="entry name" value="CARRIER"/>
    <property type="match status" value="1"/>
</dbReference>
<dbReference type="InterPro" id="IPR020841">
    <property type="entry name" value="PKS_Beta-ketoAc_synthase_dom"/>
</dbReference>
<accession>A0A059KVU6</accession>
<protein>
    <submittedName>
        <fullName evidence="10">Uncharacterized protein</fullName>
    </submittedName>
</protein>
<dbReference type="InterPro" id="IPR057326">
    <property type="entry name" value="KR_dom"/>
</dbReference>
<dbReference type="InterPro" id="IPR009081">
    <property type="entry name" value="PP-bd_ACP"/>
</dbReference>
<feature type="active site" description="Proton donor; for dehydratase activity" evidence="6">
    <location>
        <position position="1094"/>
    </location>
</feature>
<dbReference type="InterPro" id="IPR016036">
    <property type="entry name" value="Malonyl_transacylase_ACP-bd"/>
</dbReference>
<dbReference type="GO" id="GO:0004315">
    <property type="term" value="F:3-oxoacyl-[acyl-carrier-protein] synthase activity"/>
    <property type="evidence" value="ECO:0007669"/>
    <property type="project" value="InterPro"/>
</dbReference>
<dbReference type="InterPro" id="IPR020807">
    <property type="entry name" value="PKS_DH"/>
</dbReference>
<dbReference type="UniPathway" id="UPA00094"/>
<evidence type="ECO:0000256" key="6">
    <source>
        <dbReference type="PROSITE-ProRule" id="PRU01363"/>
    </source>
</evidence>
<dbReference type="Gene3D" id="3.40.366.10">
    <property type="entry name" value="Malonyl-Coenzyme A Acyl Carrier Protein, domain 2"/>
    <property type="match status" value="1"/>
</dbReference>
<feature type="region of interest" description="C-terminal hotdog fold" evidence="6">
    <location>
        <begin position="1030"/>
        <end position="1174"/>
    </location>
</feature>
<proteinExistence type="inferred from homology"/>
<dbReference type="eggNOG" id="COG3321">
    <property type="taxonomic scope" value="Bacteria"/>
</dbReference>
<dbReference type="Pfam" id="PF08659">
    <property type="entry name" value="KR"/>
    <property type="match status" value="1"/>
</dbReference>
<evidence type="ECO:0000313" key="10">
    <source>
        <dbReference type="EMBL" id="KDD66162.1"/>
    </source>
</evidence>
<dbReference type="PANTHER" id="PTHR43775">
    <property type="entry name" value="FATTY ACID SYNTHASE"/>
    <property type="match status" value="1"/>
</dbReference>
<evidence type="ECO:0000256" key="3">
    <source>
        <dbReference type="ARBA" id="ARBA00022450"/>
    </source>
</evidence>
<dbReference type="InterPro" id="IPR042104">
    <property type="entry name" value="PKS_dehydratase_sf"/>
</dbReference>
<dbReference type="GO" id="GO:0004312">
    <property type="term" value="F:fatty acid synthase activity"/>
    <property type="evidence" value="ECO:0007669"/>
    <property type="project" value="TreeGrafter"/>
</dbReference>
<dbReference type="Pfam" id="PF21089">
    <property type="entry name" value="PKS_DH_N"/>
    <property type="match status" value="1"/>
</dbReference>
<dbReference type="SUPFAM" id="SSF55048">
    <property type="entry name" value="Probable ACP-binding domain of malonyl-CoA ACP transacylase"/>
    <property type="match status" value="1"/>
</dbReference>
<name>A0A059KVU6_9PSED</name>
<dbReference type="Proteomes" id="UP000026739">
    <property type="component" value="Unassembled WGS sequence"/>
</dbReference>
<dbReference type="SUPFAM" id="SSF53901">
    <property type="entry name" value="Thiolase-like"/>
    <property type="match status" value="1"/>
</dbReference>
<dbReference type="InterPro" id="IPR020806">
    <property type="entry name" value="PKS_PP-bd"/>
</dbReference>
<dbReference type="InterPro" id="IPR049900">
    <property type="entry name" value="PKS_mFAS_DH"/>
</dbReference>
<dbReference type="Gene3D" id="3.40.50.720">
    <property type="entry name" value="NAD(P)-binding Rossmann-like Domain"/>
    <property type="match status" value="2"/>
</dbReference>
<dbReference type="SUPFAM" id="SSF52151">
    <property type="entry name" value="FabD/lysophospholipase-like"/>
    <property type="match status" value="1"/>
</dbReference>
<keyword evidence="4" id="KW-0597">Phosphoprotein</keyword>
<feature type="region of interest" description="N-terminal hotdog fold" evidence="6">
    <location>
        <begin position="890"/>
        <end position="1017"/>
    </location>
</feature>
<dbReference type="SMART" id="SM00825">
    <property type="entry name" value="PKS_KS"/>
    <property type="match status" value="1"/>
</dbReference>
<keyword evidence="3" id="KW-0596">Phosphopantetheine</keyword>
<evidence type="ECO:0000313" key="11">
    <source>
        <dbReference type="Proteomes" id="UP000026739"/>
    </source>
</evidence>
<dbReference type="InterPro" id="IPR049551">
    <property type="entry name" value="PKS_DH_C"/>
</dbReference>
<dbReference type="CDD" id="cd00833">
    <property type="entry name" value="PKS"/>
    <property type="match status" value="1"/>
</dbReference>
<dbReference type="GO" id="GO:0031177">
    <property type="term" value="F:phosphopantetheine binding"/>
    <property type="evidence" value="ECO:0007669"/>
    <property type="project" value="InterPro"/>
</dbReference>
<evidence type="ECO:0000259" key="9">
    <source>
        <dbReference type="PROSITE" id="PS52019"/>
    </source>
</evidence>
<dbReference type="InterPro" id="IPR014031">
    <property type="entry name" value="Ketoacyl_synth_C"/>
</dbReference>
<dbReference type="InterPro" id="IPR001227">
    <property type="entry name" value="Ac_transferase_dom_sf"/>
</dbReference>
<comment type="pathway">
    <text evidence="1">Lipid metabolism; fatty acid biosynthesis.</text>
</comment>
<evidence type="ECO:0000256" key="2">
    <source>
        <dbReference type="ARBA" id="ARBA00006484"/>
    </source>
</evidence>
<feature type="active site" description="Proton acceptor; for dehydratase activity" evidence="6">
    <location>
        <position position="926"/>
    </location>
</feature>
<dbReference type="InterPro" id="IPR036291">
    <property type="entry name" value="NAD(P)-bd_dom_sf"/>
</dbReference>
<dbReference type="InterPro" id="IPR013968">
    <property type="entry name" value="PKS_KR"/>
</dbReference>
<feature type="domain" description="PKS/mFAS DH" evidence="9">
    <location>
        <begin position="890"/>
        <end position="1174"/>
    </location>
</feature>
<dbReference type="InterPro" id="IPR016035">
    <property type="entry name" value="Acyl_Trfase/lysoPLipase"/>
</dbReference>
<dbReference type="InterPro" id="IPR014030">
    <property type="entry name" value="Ketoacyl_synth_N"/>
</dbReference>
<evidence type="ECO:0000256" key="1">
    <source>
        <dbReference type="ARBA" id="ARBA00005194"/>
    </source>
</evidence>
<dbReference type="InterPro" id="IPR014043">
    <property type="entry name" value="Acyl_transferase_dom"/>
</dbReference>
<dbReference type="RefSeq" id="WP_033060889.1">
    <property type="nucleotide sequence ID" value="NZ_AZQQ01000100.1"/>
</dbReference>
<feature type="domain" description="Carrier" evidence="7">
    <location>
        <begin position="1955"/>
        <end position="2029"/>
    </location>
</feature>
<dbReference type="SMART" id="SM00822">
    <property type="entry name" value="PKS_KR"/>
    <property type="match status" value="1"/>
</dbReference>
<dbReference type="InterPro" id="IPR018201">
    <property type="entry name" value="Ketoacyl_synth_AS"/>
</dbReference>
<dbReference type="SUPFAM" id="SSF47336">
    <property type="entry name" value="ACP-like"/>
    <property type="match status" value="1"/>
</dbReference>
<evidence type="ECO:0000259" key="8">
    <source>
        <dbReference type="PROSITE" id="PS52004"/>
    </source>
</evidence>
<dbReference type="Pfam" id="PF00698">
    <property type="entry name" value="Acyl_transf_1"/>
    <property type="match status" value="1"/>
</dbReference>
<dbReference type="SMART" id="SM00823">
    <property type="entry name" value="PKS_PP"/>
    <property type="match status" value="1"/>
</dbReference>
<dbReference type="Gene3D" id="1.10.1200.10">
    <property type="entry name" value="ACP-like"/>
    <property type="match status" value="1"/>
</dbReference>
<comment type="similarity">
    <text evidence="2">Belongs to the short-chain dehydrogenases/reductases (SDR) family.</text>
</comment>
<feature type="domain" description="Ketosynthase family 3 (KS3)" evidence="8">
    <location>
        <begin position="12"/>
        <end position="433"/>
    </location>
</feature>
<dbReference type="PANTHER" id="PTHR43775:SF37">
    <property type="entry name" value="SI:DKEY-61P9.11"/>
    <property type="match status" value="1"/>
</dbReference>
<dbReference type="Gene3D" id="3.30.70.3290">
    <property type="match status" value="1"/>
</dbReference>
<dbReference type="Pfam" id="PF00109">
    <property type="entry name" value="ketoacyl-synt"/>
    <property type="match status" value="1"/>
</dbReference>
<dbReference type="Pfam" id="PF02801">
    <property type="entry name" value="Ketoacyl-synt_C"/>
    <property type="match status" value="1"/>
</dbReference>
<organism evidence="10 11">
    <name type="scientific">Pseudomonas mandelii PD30</name>
    <dbReference type="NCBI Taxonomy" id="1419583"/>
    <lineage>
        <taxon>Bacteria</taxon>
        <taxon>Pseudomonadati</taxon>
        <taxon>Pseudomonadota</taxon>
        <taxon>Gammaproteobacteria</taxon>
        <taxon>Pseudomonadales</taxon>
        <taxon>Pseudomonadaceae</taxon>
        <taxon>Pseudomonas</taxon>
    </lineage>
</organism>
<evidence type="ECO:0000256" key="4">
    <source>
        <dbReference type="ARBA" id="ARBA00022553"/>
    </source>
</evidence>
<dbReference type="PROSITE" id="PS52019">
    <property type="entry name" value="PKS_MFAS_DH"/>
    <property type="match status" value="1"/>
</dbReference>
<dbReference type="InterPro" id="IPR049552">
    <property type="entry name" value="PKS_DH_N"/>
</dbReference>
<dbReference type="InterPro" id="IPR050091">
    <property type="entry name" value="PKS_NRPS_Biosynth_Enz"/>
</dbReference>
<dbReference type="EMBL" id="AZQQ01000100">
    <property type="protein sequence ID" value="KDD66162.1"/>
    <property type="molecule type" value="Genomic_DNA"/>
</dbReference>
<dbReference type="SMART" id="SM00826">
    <property type="entry name" value="PKS_DH"/>
    <property type="match status" value="1"/>
</dbReference>
<reference evidence="10 11" key="1">
    <citation type="submission" date="2013-12" db="EMBL/GenBank/DDBJ databases">
        <authorList>
            <person name="Formusa P.A."/>
            <person name="Habash M."/>
            <person name="Lee H."/>
            <person name="Trevors J.T."/>
        </authorList>
    </citation>
    <scope>NUCLEOTIDE SEQUENCE [LARGE SCALE GENOMIC DNA]</scope>
    <source>
        <strain evidence="10 11">PD30</strain>
    </source>
</reference>
<dbReference type="GO" id="GO:0006633">
    <property type="term" value="P:fatty acid biosynthetic process"/>
    <property type="evidence" value="ECO:0007669"/>
    <property type="project" value="UniProtKB-UniPathway"/>
</dbReference>
<dbReference type="PROSITE" id="PS52004">
    <property type="entry name" value="KS3_2"/>
    <property type="match status" value="1"/>
</dbReference>
<evidence type="ECO:0000259" key="7">
    <source>
        <dbReference type="PROSITE" id="PS50075"/>
    </source>
</evidence>